<dbReference type="GO" id="GO:0008270">
    <property type="term" value="F:zinc ion binding"/>
    <property type="evidence" value="ECO:0007669"/>
    <property type="project" value="UniProtKB-KW"/>
</dbReference>
<dbReference type="SUPFAM" id="SSF57756">
    <property type="entry name" value="Retrovirus zinc finger-like domains"/>
    <property type="match status" value="1"/>
</dbReference>
<evidence type="ECO:0000256" key="2">
    <source>
        <dbReference type="SAM" id="MobiDB-lite"/>
    </source>
</evidence>
<dbReference type="EMBL" id="MCFJ01000012">
    <property type="protein sequence ID" value="ORY59943.1"/>
    <property type="molecule type" value="Genomic_DNA"/>
</dbReference>
<dbReference type="Pfam" id="PF00098">
    <property type="entry name" value="zf-CCHC"/>
    <property type="match status" value="1"/>
</dbReference>
<accession>A0A1Y2DL01</accession>
<keyword evidence="1" id="KW-0479">Metal-binding</keyword>
<evidence type="ECO:0000256" key="1">
    <source>
        <dbReference type="PROSITE-ProRule" id="PRU00047"/>
    </source>
</evidence>
<dbReference type="AlphaFoldDB" id="A0A1Y2DL01"/>
<comment type="caution">
    <text evidence="4">The sequence shown here is derived from an EMBL/GenBank/DDBJ whole genome shotgun (WGS) entry which is preliminary data.</text>
</comment>
<sequence length="563" mass="63043">MAEPRPASPTITADDVGGKLEAHANNAQIVKHVNNVTASIADHLTKQAQSIHSLDQKLESKFNDVNKQLSELMAAIRANNSVPNSHTTTADDEATIDETTAETPHNADVTARQNGIRDAARLAKSGIRPDGTVDAAWKPDRQRPSLKPLHEGPRYSDAERNLDGTINLTRASNTMAYTDDEKRVQDAWPDIMLQAEAEGLGECQEKNKVVLPVHLKLVRADEKVFDKLSEIQLLLRQALVPYRLWGIRVALELNGDFQQVAAWAKSWRPSWVLFIEAIIQVLNKHHVLYNSITSFTSMLPRQDEAMLNFLWRVRDAFYRMPSSQQSSYPIRGVLTDKLKTVTPSVWKDLHKHTNLINTAEIIEEAIYYAELITRTKIEDKVFSTPATTIQLEGTSAPYFNLNISEATTSKPGIAQLQPANAVTGTQTTLTGSAISDPRIDDRTVHLSTESCCATHESQNKCFNCGKVGHWAKDCRSKVSWPGNDKSPGQNVTIKGMMYKETDKFGNKVRRTFDKWKSSKNDKKVYFVEPETGDEDDRSPAERLEDDDIDEELAAIFATIYDED</sequence>
<feature type="region of interest" description="Disordered" evidence="2">
    <location>
        <begin position="129"/>
        <end position="160"/>
    </location>
</feature>
<evidence type="ECO:0000313" key="4">
    <source>
        <dbReference type="EMBL" id="ORY59943.1"/>
    </source>
</evidence>
<dbReference type="Gene3D" id="4.10.60.10">
    <property type="entry name" value="Zinc finger, CCHC-type"/>
    <property type="match status" value="1"/>
</dbReference>
<dbReference type="InterPro" id="IPR036875">
    <property type="entry name" value="Znf_CCHC_sf"/>
</dbReference>
<dbReference type="Proteomes" id="UP000193689">
    <property type="component" value="Unassembled WGS sequence"/>
</dbReference>
<feature type="domain" description="CCHC-type" evidence="3">
    <location>
        <begin position="460"/>
        <end position="476"/>
    </location>
</feature>
<protein>
    <recommendedName>
        <fullName evidence="3">CCHC-type domain-containing protein</fullName>
    </recommendedName>
</protein>
<dbReference type="GeneID" id="63780982"/>
<proteinExistence type="predicted"/>
<dbReference type="OrthoDB" id="4771581at2759"/>
<name>A0A1Y2DL01_9PEZI</name>
<keyword evidence="1" id="KW-0862">Zinc</keyword>
<evidence type="ECO:0000313" key="5">
    <source>
        <dbReference type="Proteomes" id="UP000193689"/>
    </source>
</evidence>
<reference evidence="4 5" key="1">
    <citation type="submission" date="2016-07" db="EMBL/GenBank/DDBJ databases">
        <title>Pervasive Adenine N6-methylation of Active Genes in Fungi.</title>
        <authorList>
            <consortium name="DOE Joint Genome Institute"/>
            <person name="Mondo S.J."/>
            <person name="Dannebaum R.O."/>
            <person name="Kuo R.C."/>
            <person name="Labutti K."/>
            <person name="Haridas S."/>
            <person name="Kuo A."/>
            <person name="Salamov A."/>
            <person name="Ahrendt S.R."/>
            <person name="Lipzen A."/>
            <person name="Sullivan W."/>
            <person name="Andreopoulos W.B."/>
            <person name="Clum A."/>
            <person name="Lindquist E."/>
            <person name="Daum C."/>
            <person name="Ramamoorthy G.K."/>
            <person name="Gryganskyi A."/>
            <person name="Culley D."/>
            <person name="Magnuson J.K."/>
            <person name="James T.Y."/>
            <person name="O'Malley M.A."/>
            <person name="Stajich J.E."/>
            <person name="Spatafora J.W."/>
            <person name="Visel A."/>
            <person name="Grigoriev I.V."/>
        </authorList>
    </citation>
    <scope>NUCLEOTIDE SEQUENCE [LARGE SCALE GENOMIC DNA]</scope>
    <source>
        <strain evidence="4 5">CBS 129021</strain>
    </source>
</reference>
<organism evidence="4 5">
    <name type="scientific">Pseudomassariella vexata</name>
    <dbReference type="NCBI Taxonomy" id="1141098"/>
    <lineage>
        <taxon>Eukaryota</taxon>
        <taxon>Fungi</taxon>
        <taxon>Dikarya</taxon>
        <taxon>Ascomycota</taxon>
        <taxon>Pezizomycotina</taxon>
        <taxon>Sordariomycetes</taxon>
        <taxon>Xylariomycetidae</taxon>
        <taxon>Amphisphaeriales</taxon>
        <taxon>Pseudomassariaceae</taxon>
        <taxon>Pseudomassariella</taxon>
    </lineage>
</organism>
<dbReference type="GO" id="GO:0003676">
    <property type="term" value="F:nucleic acid binding"/>
    <property type="evidence" value="ECO:0007669"/>
    <property type="project" value="InterPro"/>
</dbReference>
<feature type="compositionally biased region" description="Basic and acidic residues" evidence="2">
    <location>
        <begin position="137"/>
        <end position="160"/>
    </location>
</feature>
<dbReference type="SMART" id="SM00343">
    <property type="entry name" value="ZnF_C2HC"/>
    <property type="match status" value="1"/>
</dbReference>
<dbReference type="InParanoid" id="A0A1Y2DL01"/>
<feature type="region of interest" description="Disordered" evidence="2">
    <location>
        <begin position="526"/>
        <end position="545"/>
    </location>
</feature>
<gene>
    <name evidence="4" type="ORF">BCR38DRAFT_497386</name>
</gene>
<keyword evidence="5" id="KW-1185">Reference proteome</keyword>
<dbReference type="PROSITE" id="PS50158">
    <property type="entry name" value="ZF_CCHC"/>
    <property type="match status" value="1"/>
</dbReference>
<keyword evidence="1" id="KW-0863">Zinc-finger</keyword>
<evidence type="ECO:0000259" key="3">
    <source>
        <dbReference type="PROSITE" id="PS50158"/>
    </source>
</evidence>
<dbReference type="InterPro" id="IPR001878">
    <property type="entry name" value="Znf_CCHC"/>
</dbReference>
<dbReference type="RefSeq" id="XP_040712377.1">
    <property type="nucleotide sequence ID" value="XM_040864770.1"/>
</dbReference>